<name>X0UZ77_9ZZZZ</name>
<comment type="caution">
    <text evidence="3">The sequence shown here is derived from an EMBL/GenBank/DDBJ whole genome shotgun (WGS) entry which is preliminary data.</text>
</comment>
<feature type="non-terminal residue" evidence="3">
    <location>
        <position position="1"/>
    </location>
</feature>
<accession>X0UZ77</accession>
<feature type="domain" description="Mce/MlaD" evidence="2">
    <location>
        <begin position="1"/>
        <end position="72"/>
    </location>
</feature>
<dbReference type="InterPro" id="IPR003399">
    <property type="entry name" value="Mce/MlaD"/>
</dbReference>
<reference evidence="3" key="1">
    <citation type="journal article" date="2014" name="Front. Microbiol.">
        <title>High frequency of phylogenetically diverse reductive dehalogenase-homologous genes in deep subseafloor sedimentary metagenomes.</title>
        <authorList>
            <person name="Kawai M."/>
            <person name="Futagami T."/>
            <person name="Toyoda A."/>
            <person name="Takaki Y."/>
            <person name="Nishi S."/>
            <person name="Hori S."/>
            <person name="Arai W."/>
            <person name="Tsubouchi T."/>
            <person name="Morono Y."/>
            <person name="Uchiyama I."/>
            <person name="Ito T."/>
            <person name="Fujiyama A."/>
            <person name="Inagaki F."/>
            <person name="Takami H."/>
        </authorList>
    </citation>
    <scope>NUCLEOTIDE SEQUENCE</scope>
    <source>
        <strain evidence="3">Expedition CK06-06</strain>
    </source>
</reference>
<keyword evidence="1" id="KW-0175">Coiled coil</keyword>
<feature type="non-terminal residue" evidence="3">
    <location>
        <position position="274"/>
    </location>
</feature>
<gene>
    <name evidence="3" type="ORF">S01H1_31872</name>
</gene>
<sequence>DSAPNIKTGGPVLLAGHPVGRISDIQLKEVHRAVEQQTDIKCYVVEVVAELPQQYKVYQNARVTISQALVGQSALINIENVGHGDLVKDYLTGEQESPFAGAADELGIGEDQKKDVSEILENIRAVTADIRKGLPEIISKLKTTSVNLVEVSEKVKGTVKRVDAVLDENRADLKATVSGAREVTENAKKKSDEILENLKDATAKLRAIVQENRPDIRKTVTHAKSVMEKADSGIDAILANARAASAGLKAGVEDFKIVASNAKAIMETNRKRIT</sequence>
<evidence type="ECO:0000259" key="2">
    <source>
        <dbReference type="Pfam" id="PF02470"/>
    </source>
</evidence>
<evidence type="ECO:0000313" key="3">
    <source>
        <dbReference type="EMBL" id="GAF93730.1"/>
    </source>
</evidence>
<dbReference type="GO" id="GO:0005543">
    <property type="term" value="F:phospholipid binding"/>
    <property type="evidence" value="ECO:0007669"/>
    <property type="project" value="TreeGrafter"/>
</dbReference>
<dbReference type="GO" id="GO:0005548">
    <property type="term" value="F:phospholipid transporter activity"/>
    <property type="evidence" value="ECO:0007669"/>
    <property type="project" value="TreeGrafter"/>
</dbReference>
<evidence type="ECO:0000256" key="1">
    <source>
        <dbReference type="SAM" id="Coils"/>
    </source>
</evidence>
<dbReference type="AlphaFoldDB" id="X0UZ77"/>
<dbReference type="Pfam" id="PF02470">
    <property type="entry name" value="MlaD"/>
    <property type="match status" value="1"/>
</dbReference>
<dbReference type="InterPro" id="IPR052336">
    <property type="entry name" value="MlaD_Phospholipid_Transporter"/>
</dbReference>
<dbReference type="PANTHER" id="PTHR33371">
    <property type="entry name" value="INTERMEMBRANE PHOSPHOLIPID TRANSPORT SYSTEM BINDING PROTEIN MLAD-RELATED"/>
    <property type="match status" value="1"/>
</dbReference>
<dbReference type="PANTHER" id="PTHR33371:SF4">
    <property type="entry name" value="INTERMEMBRANE PHOSPHOLIPID TRANSPORT SYSTEM BINDING PROTEIN MLAD"/>
    <property type="match status" value="1"/>
</dbReference>
<dbReference type="EMBL" id="BARS01019695">
    <property type="protein sequence ID" value="GAF93730.1"/>
    <property type="molecule type" value="Genomic_DNA"/>
</dbReference>
<organism evidence="3">
    <name type="scientific">marine sediment metagenome</name>
    <dbReference type="NCBI Taxonomy" id="412755"/>
    <lineage>
        <taxon>unclassified sequences</taxon>
        <taxon>metagenomes</taxon>
        <taxon>ecological metagenomes</taxon>
    </lineage>
</organism>
<protein>
    <recommendedName>
        <fullName evidence="2">Mce/MlaD domain-containing protein</fullName>
    </recommendedName>
</protein>
<feature type="coiled-coil region" evidence="1">
    <location>
        <begin position="184"/>
        <end position="211"/>
    </location>
</feature>
<dbReference type="Gene3D" id="1.20.120.20">
    <property type="entry name" value="Apolipoprotein"/>
    <property type="match status" value="1"/>
</dbReference>
<proteinExistence type="predicted"/>